<name>A0ABY9RLS9_9BURK</name>
<gene>
    <name evidence="3" type="ORF">RF679_03510</name>
</gene>
<organism evidence="3 4">
    <name type="scientific">Undibacterium cyanobacteriorum</name>
    <dbReference type="NCBI Taxonomy" id="3073561"/>
    <lineage>
        <taxon>Bacteria</taxon>
        <taxon>Pseudomonadati</taxon>
        <taxon>Pseudomonadota</taxon>
        <taxon>Betaproteobacteria</taxon>
        <taxon>Burkholderiales</taxon>
        <taxon>Oxalobacteraceae</taxon>
        <taxon>Undibacterium</taxon>
    </lineage>
</organism>
<feature type="signal peptide" evidence="2">
    <location>
        <begin position="1"/>
        <end position="18"/>
    </location>
</feature>
<evidence type="ECO:0000256" key="2">
    <source>
        <dbReference type="SAM" id="SignalP"/>
    </source>
</evidence>
<evidence type="ECO:0000313" key="3">
    <source>
        <dbReference type="EMBL" id="WMW81357.1"/>
    </source>
</evidence>
<dbReference type="EMBL" id="CP133720">
    <property type="protein sequence ID" value="WMW81357.1"/>
    <property type="molecule type" value="Genomic_DNA"/>
</dbReference>
<keyword evidence="4" id="KW-1185">Reference proteome</keyword>
<keyword evidence="2" id="KW-0732">Signal</keyword>
<feature type="chain" id="PRO_5045859434" description="F5/8 type C domain-containing protein" evidence="2">
    <location>
        <begin position="19"/>
        <end position="226"/>
    </location>
</feature>
<feature type="compositionally biased region" description="Polar residues" evidence="1">
    <location>
        <begin position="96"/>
        <end position="107"/>
    </location>
</feature>
<dbReference type="RefSeq" id="WP_309482837.1">
    <property type="nucleotide sequence ID" value="NZ_CP133720.1"/>
</dbReference>
<sequence length="226" mass="24636">MMKKISSLALLLVCVALAACHKKNPESASASVVASEAASAVVAATPASTTPEVLTEEQEERKRKQELLDYSMMEDQNLNDAKGQWAASASASTYYGEGSKSTSNAPMNATGAPNGETWSNSQQDMGFDWLEVGYAKPTNATEVRVVFTGSHGVESVTKMELQDTDGKWNTVWSGVSDQKYERRGPRSWFVRKFDKTAYKVKAVKLTFANNVSRGYKEVDAVQIVGE</sequence>
<proteinExistence type="predicted"/>
<dbReference type="PROSITE" id="PS51257">
    <property type="entry name" value="PROKAR_LIPOPROTEIN"/>
    <property type="match status" value="1"/>
</dbReference>
<evidence type="ECO:0008006" key="5">
    <source>
        <dbReference type="Google" id="ProtNLM"/>
    </source>
</evidence>
<dbReference type="Proteomes" id="UP001181355">
    <property type="component" value="Chromosome"/>
</dbReference>
<feature type="region of interest" description="Disordered" evidence="1">
    <location>
        <begin position="96"/>
        <end position="118"/>
    </location>
</feature>
<evidence type="ECO:0000313" key="4">
    <source>
        <dbReference type="Proteomes" id="UP001181355"/>
    </source>
</evidence>
<evidence type="ECO:0000256" key="1">
    <source>
        <dbReference type="SAM" id="MobiDB-lite"/>
    </source>
</evidence>
<reference evidence="3" key="1">
    <citation type="submission" date="2023-09" db="EMBL/GenBank/DDBJ databases">
        <title>Undibacterium sp. 20NA77.5 isolated from freshwater.</title>
        <authorList>
            <person name="Le V."/>
            <person name="Ko S.-R."/>
            <person name="Ahn C.-Y."/>
            <person name="Oh H.-M."/>
        </authorList>
    </citation>
    <scope>NUCLEOTIDE SEQUENCE</scope>
    <source>
        <strain evidence="3">20NA77.5</strain>
    </source>
</reference>
<accession>A0ABY9RLS9</accession>
<protein>
    <recommendedName>
        <fullName evidence="5">F5/8 type C domain-containing protein</fullName>
    </recommendedName>
</protein>